<feature type="disulfide bond" evidence="2">
    <location>
        <begin position="65"/>
        <end position="75"/>
    </location>
</feature>
<reference evidence="5 6" key="1">
    <citation type="journal article" date="2010" name="J. Bacteriol.">
        <title>Biochemical characterization of a novel indole prenyltransferase from Streptomyces sp. SN-593.</title>
        <authorList>
            <person name="Takahashi S."/>
            <person name="Takagi H."/>
            <person name="Toyoda A."/>
            <person name="Uramoto M."/>
            <person name="Nogawa T."/>
            <person name="Ueki M."/>
            <person name="Sakaki Y."/>
            <person name="Osada H."/>
        </authorList>
    </citation>
    <scope>NUCLEOTIDE SEQUENCE [LARGE SCALE GENOMIC DNA]</scope>
    <source>
        <strain evidence="5 6">SN-593</strain>
    </source>
</reference>
<dbReference type="KEGG" id="arev:RVR_2638"/>
<proteinExistence type="predicted"/>
<dbReference type="SUPFAM" id="SSF50370">
    <property type="entry name" value="Ricin B-like lectins"/>
    <property type="match status" value="1"/>
</dbReference>
<dbReference type="GO" id="GO:0031221">
    <property type="term" value="P:arabinan metabolic process"/>
    <property type="evidence" value="ECO:0007669"/>
    <property type="project" value="InterPro"/>
</dbReference>
<accession>A0A7U3UQX9</accession>
<reference evidence="5 6" key="4">
    <citation type="journal article" date="2020" name="Sci. Rep.">
        <title>beta-carboline chemical signals induce reveromycin production through a LuxR family regulator in Streptomyces sp. SN-593.</title>
        <authorList>
            <person name="Panthee S."/>
            <person name="Kito N."/>
            <person name="Hayashi T."/>
            <person name="Shimizu T."/>
            <person name="Ishikawa J."/>
            <person name="Hamamoto H."/>
            <person name="Osada H."/>
            <person name="Takahashi S."/>
        </authorList>
    </citation>
    <scope>NUCLEOTIDE SEQUENCE [LARGE SCALE GENOMIC DNA]</scope>
    <source>
        <strain evidence="5 6">SN-593</strain>
    </source>
</reference>
<dbReference type="CDD" id="cd23451">
    <property type="entry name" value="beta-trefoil_Ricin_laminarinase"/>
    <property type="match status" value="1"/>
</dbReference>
<dbReference type="PANTHER" id="PTHR39447">
    <property type="entry name" value="ALPHA-L-ARABINOFURANOSIDASE B"/>
    <property type="match status" value="1"/>
</dbReference>
<dbReference type="InterPro" id="IPR013320">
    <property type="entry name" value="ConA-like_dom_sf"/>
</dbReference>
<dbReference type="SMART" id="SM00458">
    <property type="entry name" value="RICIN"/>
    <property type="match status" value="1"/>
</dbReference>
<evidence type="ECO:0000313" key="5">
    <source>
        <dbReference type="EMBL" id="BBA97066.1"/>
    </source>
</evidence>
<dbReference type="InterPro" id="IPR000772">
    <property type="entry name" value="Ricin_B_lectin"/>
</dbReference>
<feature type="disulfide bond" evidence="2">
    <location>
        <begin position="215"/>
        <end position="216"/>
    </location>
</feature>
<reference evidence="5 6" key="2">
    <citation type="journal article" date="2011" name="J. Antibiot.">
        <title>Furaquinocins I and J: novel polyketide isoprenoid hybrid compounds from Streptomyces reveromyceticus SN-593.</title>
        <authorList>
            <person name="Panthee S."/>
            <person name="Takahashi S."/>
            <person name="Takagi H."/>
            <person name="Nogawa T."/>
            <person name="Oowada E."/>
            <person name="Uramoto M."/>
            <person name="Osada H."/>
        </authorList>
    </citation>
    <scope>NUCLEOTIDE SEQUENCE [LARGE SCALE GENOMIC DNA]</scope>
    <source>
        <strain evidence="5 6">SN-593</strain>
    </source>
</reference>
<dbReference type="AlphaFoldDB" id="A0A7U3UQX9"/>
<dbReference type="InterPro" id="IPR035992">
    <property type="entry name" value="Ricin_B-like_lectins"/>
</dbReference>
<feature type="disulfide bond" evidence="2">
    <location>
        <begin position="125"/>
        <end position="130"/>
    </location>
</feature>
<dbReference type="Gene3D" id="2.60.120.200">
    <property type="match status" value="1"/>
</dbReference>
<sequence length="505" mass="50731">MSRSRTAAAAPAVRGSAGRPSGRGTASLPHRLRRALLACCAGLALVLGALAAYPVPAQAAGTRPCDLYAAAGTPCVAAHSTVRALYSAYGGSLYQVTRASDGATRDIGLLSTGGYADAAAQDAFCAATSCAITKIYDQSPRHNDLVVEGAGTAGAADHAAPAGALPVTVAGHRAYGVLVTPGTGYRHTDAAGVAVGGQAESMYMVASGTHVNGGCCFDYGNAEHTVTDTGNGHMDAVYLGTRCHLGPCTGSGPWVAADLENGLYQGSGNNPANLGNSSPFVTALLKNDGQTTFALKGGNSQSGALSTWWHGALPSGGYTPMQQEGSIVLGTGGDNSNASAGSFFEGVMTSGFATDAADNAVQADIVAAGYAGNSNGDQGGTITGPGGTCVDVAGDDVGVDHAAVQLWACQSYAVDQHWTHNADSSLETLGRCLDIAGNGTAAGTKVQLWDCDGAGGQVWKQQADGSLLNPQSGRCLDSPSGATANGTRLQIWDCNGAQAQQFHLN</sequence>
<feature type="compositionally biased region" description="Low complexity" evidence="3">
    <location>
        <begin position="1"/>
        <end position="20"/>
    </location>
</feature>
<dbReference type="InterPro" id="IPR038964">
    <property type="entry name" value="ABFB"/>
</dbReference>
<feature type="active site" description="Nucleophile" evidence="1">
    <location>
        <position position="260"/>
    </location>
</feature>
<dbReference type="PANTHER" id="PTHR39447:SF2">
    <property type="entry name" value="ALPHA-L-ARABINOFURANOSIDASE B"/>
    <property type="match status" value="1"/>
</dbReference>
<dbReference type="PROSITE" id="PS50231">
    <property type="entry name" value="RICIN_B_LECTIN"/>
    <property type="match status" value="1"/>
</dbReference>
<dbReference type="RefSeq" id="WP_202233402.1">
    <property type="nucleotide sequence ID" value="NZ_AP018365.1"/>
</dbReference>
<dbReference type="Proteomes" id="UP000595703">
    <property type="component" value="Chromosome"/>
</dbReference>
<evidence type="ECO:0000313" key="6">
    <source>
        <dbReference type="Proteomes" id="UP000595703"/>
    </source>
</evidence>
<dbReference type="Pfam" id="PF00652">
    <property type="entry name" value="Ricin_B_lectin"/>
    <property type="match status" value="1"/>
</dbReference>
<dbReference type="Pfam" id="PF09206">
    <property type="entry name" value="ArabFuran-catal"/>
    <property type="match status" value="1"/>
</dbReference>
<dbReference type="GO" id="GO:0045490">
    <property type="term" value="P:pectin catabolic process"/>
    <property type="evidence" value="ECO:0007669"/>
    <property type="project" value="TreeGrafter"/>
</dbReference>
<name>A0A7U3UQX9_9ACTN</name>
<evidence type="ECO:0000256" key="1">
    <source>
        <dbReference type="PIRSR" id="PIRSR638964-1"/>
    </source>
</evidence>
<keyword evidence="2" id="KW-1015">Disulfide bond</keyword>
<feature type="active site" description="Proton donor" evidence="1">
    <location>
        <position position="334"/>
    </location>
</feature>
<organism evidence="5 6">
    <name type="scientific">Actinacidiphila reveromycinica</name>
    <dbReference type="NCBI Taxonomy" id="659352"/>
    <lineage>
        <taxon>Bacteria</taxon>
        <taxon>Bacillati</taxon>
        <taxon>Actinomycetota</taxon>
        <taxon>Actinomycetes</taxon>
        <taxon>Kitasatosporales</taxon>
        <taxon>Streptomycetaceae</taxon>
        <taxon>Actinacidiphila</taxon>
    </lineage>
</organism>
<keyword evidence="6" id="KW-1185">Reference proteome</keyword>
<dbReference type="InterPro" id="IPR015289">
    <property type="entry name" value="A-L-arabinofuranosidase_B_cat"/>
</dbReference>
<evidence type="ECO:0000259" key="4">
    <source>
        <dbReference type="SMART" id="SM00458"/>
    </source>
</evidence>
<feature type="domain" description="Ricin B lectin" evidence="4">
    <location>
        <begin position="378"/>
        <end position="505"/>
    </location>
</feature>
<reference evidence="5 6" key="3">
    <citation type="journal article" date="2011" name="Nat. Chem. Biol.">
        <title>Reveromycin A biosynthesis uses RevG and RevJ for stereospecific spiroacetal formation.</title>
        <authorList>
            <person name="Takahashi S."/>
            <person name="Toyoda A."/>
            <person name="Sekiyama Y."/>
            <person name="Takagi H."/>
            <person name="Nogawa T."/>
            <person name="Uramoto M."/>
            <person name="Suzuki R."/>
            <person name="Koshino H."/>
            <person name="Kumano T."/>
            <person name="Panthee S."/>
            <person name="Dairi T."/>
            <person name="Ishikawa J."/>
            <person name="Ikeda H."/>
            <person name="Sakaki Y."/>
            <person name="Osada H."/>
        </authorList>
    </citation>
    <scope>NUCLEOTIDE SEQUENCE [LARGE SCALE GENOMIC DNA]</scope>
    <source>
        <strain evidence="5 6">SN-593</strain>
    </source>
</reference>
<evidence type="ECO:0000256" key="3">
    <source>
        <dbReference type="SAM" id="MobiDB-lite"/>
    </source>
</evidence>
<gene>
    <name evidence="5" type="ORF">RVR_2638</name>
</gene>
<dbReference type="SUPFAM" id="SSF49899">
    <property type="entry name" value="Concanavalin A-like lectins/glucanases"/>
    <property type="match status" value="1"/>
</dbReference>
<feature type="region of interest" description="Disordered" evidence="3">
    <location>
        <begin position="1"/>
        <end position="25"/>
    </location>
</feature>
<protein>
    <submittedName>
        <fullName evidence="5">Putative alpha-L-arabinofuranosidase B domain protein</fullName>
    </submittedName>
</protein>
<evidence type="ECO:0000256" key="2">
    <source>
        <dbReference type="PIRSR" id="PIRSR638964-3"/>
    </source>
</evidence>
<dbReference type="Gene3D" id="2.80.10.50">
    <property type="match status" value="1"/>
</dbReference>
<dbReference type="GO" id="GO:0019566">
    <property type="term" value="P:arabinose metabolic process"/>
    <property type="evidence" value="ECO:0007669"/>
    <property type="project" value="InterPro"/>
</dbReference>
<dbReference type="GO" id="GO:0046556">
    <property type="term" value="F:alpha-L-arabinofuranosidase activity"/>
    <property type="evidence" value="ECO:0007669"/>
    <property type="project" value="InterPro"/>
</dbReference>
<dbReference type="EMBL" id="AP018365">
    <property type="protein sequence ID" value="BBA97066.1"/>
    <property type="molecule type" value="Genomic_DNA"/>
</dbReference>